<evidence type="ECO:0000313" key="2">
    <source>
        <dbReference type="Proteomes" id="UP000032180"/>
    </source>
</evidence>
<sequence length="40" mass="4719">MGFEGSGIETKLQQETEARKRIEQMLQVSCNLLYYFCWTS</sequence>
<dbReference type="Gramene" id="LPERR09G00700.2">
    <property type="protein sequence ID" value="LPERR09G00700.2"/>
    <property type="gene ID" value="LPERR09G00700"/>
</dbReference>
<evidence type="ECO:0000313" key="1">
    <source>
        <dbReference type="EnsemblPlants" id="LPERR09G00700.2"/>
    </source>
</evidence>
<keyword evidence="2" id="KW-1185">Reference proteome</keyword>
<dbReference type="AlphaFoldDB" id="A0A0D9XBB8"/>
<reference evidence="1" key="3">
    <citation type="submission" date="2015-04" db="UniProtKB">
        <authorList>
            <consortium name="EnsemblPlants"/>
        </authorList>
    </citation>
    <scope>IDENTIFICATION</scope>
</reference>
<name>A0A0D9XBB8_9ORYZ</name>
<protein>
    <submittedName>
        <fullName evidence="1">Uncharacterized protein</fullName>
    </submittedName>
</protein>
<dbReference type="EnsemblPlants" id="LPERR09G00700.2">
    <property type="protein sequence ID" value="LPERR09G00700.2"/>
    <property type="gene ID" value="LPERR09G00700"/>
</dbReference>
<organism evidence="1 2">
    <name type="scientific">Leersia perrieri</name>
    <dbReference type="NCBI Taxonomy" id="77586"/>
    <lineage>
        <taxon>Eukaryota</taxon>
        <taxon>Viridiplantae</taxon>
        <taxon>Streptophyta</taxon>
        <taxon>Embryophyta</taxon>
        <taxon>Tracheophyta</taxon>
        <taxon>Spermatophyta</taxon>
        <taxon>Magnoliopsida</taxon>
        <taxon>Liliopsida</taxon>
        <taxon>Poales</taxon>
        <taxon>Poaceae</taxon>
        <taxon>BOP clade</taxon>
        <taxon>Oryzoideae</taxon>
        <taxon>Oryzeae</taxon>
        <taxon>Oryzinae</taxon>
        <taxon>Leersia</taxon>
    </lineage>
</organism>
<reference evidence="2" key="2">
    <citation type="submission" date="2013-12" db="EMBL/GenBank/DDBJ databases">
        <authorList>
            <person name="Yu Y."/>
            <person name="Lee S."/>
            <person name="de Baynast K."/>
            <person name="Wissotski M."/>
            <person name="Liu L."/>
            <person name="Talag J."/>
            <person name="Goicoechea J."/>
            <person name="Angelova A."/>
            <person name="Jetty R."/>
            <person name="Kudrna D."/>
            <person name="Golser W."/>
            <person name="Rivera L."/>
            <person name="Zhang J."/>
            <person name="Wing R."/>
        </authorList>
    </citation>
    <scope>NUCLEOTIDE SEQUENCE</scope>
</reference>
<dbReference type="HOGENOM" id="CLU_3300132_0_0_1"/>
<proteinExistence type="predicted"/>
<reference evidence="1 2" key="1">
    <citation type="submission" date="2012-08" db="EMBL/GenBank/DDBJ databases">
        <title>Oryza genome evolution.</title>
        <authorList>
            <person name="Wing R.A."/>
        </authorList>
    </citation>
    <scope>NUCLEOTIDE SEQUENCE</scope>
</reference>
<dbReference type="Proteomes" id="UP000032180">
    <property type="component" value="Chromosome 9"/>
</dbReference>
<accession>A0A0D9XBB8</accession>